<evidence type="ECO:0000313" key="4">
    <source>
        <dbReference type="Proteomes" id="UP000664417"/>
    </source>
</evidence>
<dbReference type="FunFam" id="2.40.50.100:FF:000003">
    <property type="entry name" value="Acetyl-CoA carboxylase biotin carboxyl carrier protein"/>
    <property type="match status" value="1"/>
</dbReference>
<dbReference type="PANTHER" id="PTHR45266:SF3">
    <property type="entry name" value="OXALOACETATE DECARBOXYLASE ALPHA CHAIN"/>
    <property type="match status" value="1"/>
</dbReference>
<proteinExistence type="predicted"/>
<sequence>MATAFRMEGRPMRQQFKWNGQRYQVDLEQRTPLKGTIAQDEERRAFELAALNDGAGRIQVGDRSEPYFVKAVAGGVWVTLAGETFYFEKTKGGAGGDDQHDGFAAPMPGKVLQVAVAEGDQVEAGQVLMVMEAMKMEHRIEAPAAGTVTKLHFGEGDLVDHGAHLLDFEADG</sequence>
<dbReference type="PROSITE" id="PS50968">
    <property type="entry name" value="BIOTINYL_LIPOYL"/>
    <property type="match status" value="1"/>
</dbReference>
<dbReference type="AlphaFoldDB" id="A0A8J7U1P5"/>
<evidence type="ECO:0000313" key="3">
    <source>
        <dbReference type="EMBL" id="MBO1318423.1"/>
    </source>
</evidence>
<dbReference type="PANTHER" id="PTHR45266">
    <property type="entry name" value="OXALOACETATE DECARBOXYLASE ALPHA CHAIN"/>
    <property type="match status" value="1"/>
</dbReference>
<dbReference type="InterPro" id="IPR001882">
    <property type="entry name" value="Biotin_BS"/>
</dbReference>
<dbReference type="CDD" id="cd06850">
    <property type="entry name" value="biotinyl_domain"/>
    <property type="match status" value="1"/>
</dbReference>
<dbReference type="Pfam" id="PF00364">
    <property type="entry name" value="Biotin_lipoyl"/>
    <property type="match status" value="1"/>
</dbReference>
<dbReference type="InterPro" id="IPR011053">
    <property type="entry name" value="Single_hybrid_motif"/>
</dbReference>
<comment type="caution">
    <text evidence="3">The sequence shown here is derived from an EMBL/GenBank/DDBJ whole genome shotgun (WGS) entry which is preliminary data.</text>
</comment>
<dbReference type="PROSITE" id="PS00188">
    <property type="entry name" value="BIOTIN"/>
    <property type="match status" value="1"/>
</dbReference>
<keyword evidence="4" id="KW-1185">Reference proteome</keyword>
<dbReference type="Proteomes" id="UP000664417">
    <property type="component" value="Unassembled WGS sequence"/>
</dbReference>
<protein>
    <submittedName>
        <fullName evidence="3">Biotin/lipoyl-binding protein</fullName>
    </submittedName>
</protein>
<dbReference type="InterPro" id="IPR050709">
    <property type="entry name" value="Biotin_Carboxyl_Carrier/Decarb"/>
</dbReference>
<reference evidence="3" key="1">
    <citation type="submission" date="2021-03" db="EMBL/GenBank/DDBJ databases">
        <authorList>
            <person name="Wang G."/>
        </authorList>
    </citation>
    <scope>NUCLEOTIDE SEQUENCE</scope>
    <source>
        <strain evidence="3">KCTC 12899</strain>
    </source>
</reference>
<evidence type="ECO:0000256" key="1">
    <source>
        <dbReference type="ARBA" id="ARBA00023267"/>
    </source>
</evidence>
<feature type="domain" description="Lipoyl-binding" evidence="2">
    <location>
        <begin position="98"/>
        <end position="169"/>
    </location>
</feature>
<dbReference type="SUPFAM" id="SSF51230">
    <property type="entry name" value="Single hybrid motif"/>
    <property type="match status" value="1"/>
</dbReference>
<keyword evidence="1" id="KW-0092">Biotin</keyword>
<evidence type="ECO:0000259" key="2">
    <source>
        <dbReference type="PROSITE" id="PS50968"/>
    </source>
</evidence>
<organism evidence="3 4">
    <name type="scientific">Acanthopleuribacter pedis</name>
    <dbReference type="NCBI Taxonomy" id="442870"/>
    <lineage>
        <taxon>Bacteria</taxon>
        <taxon>Pseudomonadati</taxon>
        <taxon>Acidobacteriota</taxon>
        <taxon>Holophagae</taxon>
        <taxon>Acanthopleuribacterales</taxon>
        <taxon>Acanthopleuribacteraceae</taxon>
        <taxon>Acanthopleuribacter</taxon>
    </lineage>
</organism>
<dbReference type="InterPro" id="IPR000089">
    <property type="entry name" value="Biotin_lipoyl"/>
</dbReference>
<dbReference type="EMBL" id="JAFREP010000005">
    <property type="protein sequence ID" value="MBO1318423.1"/>
    <property type="molecule type" value="Genomic_DNA"/>
</dbReference>
<accession>A0A8J7U1P5</accession>
<name>A0A8J7U1P5_9BACT</name>
<gene>
    <name evidence="3" type="ORF">J3U88_08145</name>
</gene>
<dbReference type="Gene3D" id="2.40.50.100">
    <property type="match status" value="1"/>
</dbReference>